<gene>
    <name evidence="7" type="ORF">P9H32_01680</name>
</gene>
<evidence type="ECO:0000313" key="7">
    <source>
        <dbReference type="EMBL" id="MDZ8117323.1"/>
    </source>
</evidence>
<evidence type="ECO:0000313" key="8">
    <source>
        <dbReference type="Proteomes" id="UP001290861"/>
    </source>
</evidence>
<name>A0ABU5MT02_9BACT</name>
<keyword evidence="8" id="KW-1185">Reference proteome</keyword>
<organism evidence="7 8">
    <name type="scientific">Pontiella agarivorans</name>
    <dbReference type="NCBI Taxonomy" id="3038953"/>
    <lineage>
        <taxon>Bacteria</taxon>
        <taxon>Pseudomonadati</taxon>
        <taxon>Kiritimatiellota</taxon>
        <taxon>Kiritimatiellia</taxon>
        <taxon>Kiritimatiellales</taxon>
        <taxon>Pontiellaceae</taxon>
        <taxon>Pontiella</taxon>
    </lineage>
</organism>
<dbReference type="PANTHER" id="PTHR31332">
    <property type="entry name" value="7-HYDROXYMETHYL CHLOROPHYLL A REDUCTASE, CHLOROPLASTIC"/>
    <property type="match status" value="1"/>
</dbReference>
<protein>
    <submittedName>
        <fullName evidence="7">Coenzyme F420 hydrogenase/dehydrogenase, beta subunit C-terminal domain</fullName>
    </submittedName>
</protein>
<evidence type="ECO:0000256" key="1">
    <source>
        <dbReference type="ARBA" id="ARBA00001974"/>
    </source>
</evidence>
<reference evidence="7 8" key="1">
    <citation type="journal article" date="2024" name="Appl. Environ. Microbiol.">
        <title>Pontiella agarivorans sp. nov., a novel marine anaerobic bacterium capable of degrading macroalgal polysaccharides and fixing nitrogen.</title>
        <authorList>
            <person name="Liu N."/>
            <person name="Kivenson V."/>
            <person name="Peng X."/>
            <person name="Cui Z."/>
            <person name="Lankiewicz T.S."/>
            <person name="Gosselin K.M."/>
            <person name="English C.J."/>
            <person name="Blair E.M."/>
            <person name="O'Malley M.A."/>
            <person name="Valentine D.L."/>
        </authorList>
    </citation>
    <scope>NUCLEOTIDE SEQUENCE [LARGE SCALE GENOMIC DNA]</scope>
    <source>
        <strain evidence="7 8">NLcol2</strain>
    </source>
</reference>
<dbReference type="InterPro" id="IPR045220">
    <property type="entry name" value="FRHB/FDHB/HCAR-like"/>
</dbReference>
<feature type="domain" description="4Fe-4S ferredoxin-type" evidence="6">
    <location>
        <begin position="4"/>
        <end position="32"/>
    </location>
</feature>
<comment type="cofactor">
    <cofactor evidence="1">
        <name>FAD</name>
        <dbReference type="ChEBI" id="CHEBI:57692"/>
    </cofactor>
</comment>
<evidence type="ECO:0000256" key="3">
    <source>
        <dbReference type="ARBA" id="ARBA00023002"/>
    </source>
</evidence>
<dbReference type="InterPro" id="IPR007525">
    <property type="entry name" value="FrhB_FdhB_C"/>
</dbReference>
<dbReference type="EMBL" id="JARVCO010000002">
    <property type="protein sequence ID" value="MDZ8117323.1"/>
    <property type="molecule type" value="Genomic_DNA"/>
</dbReference>
<evidence type="ECO:0000256" key="4">
    <source>
        <dbReference type="ARBA" id="ARBA00023004"/>
    </source>
</evidence>
<dbReference type="SUPFAM" id="SSF54862">
    <property type="entry name" value="4Fe-4S ferredoxins"/>
    <property type="match status" value="1"/>
</dbReference>
<dbReference type="PANTHER" id="PTHR31332:SF6">
    <property type="entry name" value="FORMATE DEHYDROGENASE SUBUNIT BETA"/>
    <property type="match status" value="1"/>
</dbReference>
<dbReference type="Pfam" id="PF04422">
    <property type="entry name" value="FrhB_FdhB_N"/>
    <property type="match status" value="1"/>
</dbReference>
<evidence type="ECO:0000259" key="6">
    <source>
        <dbReference type="PROSITE" id="PS51379"/>
    </source>
</evidence>
<dbReference type="InterPro" id="IPR007516">
    <property type="entry name" value="Co_F420_Hydgase/DH_bsu_N"/>
</dbReference>
<comment type="caution">
    <text evidence="7">The sequence shown here is derived from an EMBL/GenBank/DDBJ whole genome shotgun (WGS) entry which is preliminary data.</text>
</comment>
<keyword evidence="4" id="KW-0408">Iron</keyword>
<dbReference type="Proteomes" id="UP001290861">
    <property type="component" value="Unassembled WGS sequence"/>
</dbReference>
<evidence type="ECO:0000256" key="5">
    <source>
        <dbReference type="ARBA" id="ARBA00023014"/>
    </source>
</evidence>
<dbReference type="RefSeq" id="WP_322607124.1">
    <property type="nucleotide sequence ID" value="NZ_JARVCO010000002.1"/>
</dbReference>
<dbReference type="Pfam" id="PF04432">
    <property type="entry name" value="FrhB_FdhB_C"/>
    <property type="match status" value="1"/>
</dbReference>
<keyword evidence="3" id="KW-0560">Oxidoreductase</keyword>
<dbReference type="PROSITE" id="PS51379">
    <property type="entry name" value="4FE4S_FER_2"/>
    <property type="match status" value="1"/>
</dbReference>
<evidence type="ECO:0000256" key="2">
    <source>
        <dbReference type="ARBA" id="ARBA00022723"/>
    </source>
</evidence>
<keyword evidence="5" id="KW-0411">Iron-sulfur</keyword>
<dbReference type="InterPro" id="IPR017896">
    <property type="entry name" value="4Fe4S_Fe-S-bd"/>
</dbReference>
<sequence length="464" mass="52705">MHELQKVIDGGYCIGCGACSYAGKNSIELVEDEYRRYQGRIKPESQDQDLDAALAVCPFSNHALNESEISRRVFSHDDGSTDEVIGYNRSLYAGFVSEGDYRERCNSGGMITWMLIQLLEKGIVDAVIHVKKSSRHGTLFEYGISKNCDDVLNSAKSRYYPVEISRVMETVRSIDGRYVFVGLPCFIKSVRNLAKIDSLINDRIILYIGLVCGHLKSKTFANLFAWQAGVPEGQLSDIDFRVKMEGRTANAYGVKITDENGEETLLQSKDCYGVSWGHNFFKYEACDYCDDVFAETADVVVGDAWLPGYVYDSKGNSIVVIRNEIFDNLINSGMHSGQLALDVLTAKEVRESQAGGIRHRRGGLSYRLYLKKKRGSWVPDKRVDPENTKLSFGRKMIFRYRMHLRVLGYKAWDKAIESDDFKVFVRKTKLHLKIYDRMVRLNKKYESILFSKNLASDKDGVLKE</sequence>
<proteinExistence type="predicted"/>
<keyword evidence="2" id="KW-0479">Metal-binding</keyword>
<accession>A0ABU5MT02</accession>